<evidence type="ECO:0000259" key="2">
    <source>
        <dbReference type="PROSITE" id="PS50011"/>
    </source>
</evidence>
<dbReference type="InterPro" id="IPR000719">
    <property type="entry name" value="Prot_kinase_dom"/>
</dbReference>
<dbReference type="InterPro" id="IPR011009">
    <property type="entry name" value="Kinase-like_dom_sf"/>
</dbReference>
<sequence>MSSPPVPIPQPILDRLSHFYVPRLPCTAPRRPSTSVTPPINETVPKTFQFKLTLVHEALNTPYVRSYFAALKLSELSDNGAVGSRFIYGHRAAQKKELDLELGLTGVLLETYFGAVNECLLADDPRNDAHKSDNVPLGCRSYGLVGGDSSGTPDIDLCELRRLRLVFVEVKPDNVVPLGALQAMDNHVLAGATFNGHIVSLAWPTISEESAYDNDIERVLRQFAKCDSVKYVLLTTDQGGRLFRRIPEAIQMSHLIPARGQCSAVAPVNNLFTVILALAVLPGADLAPNIPSLPGRVTRSATNNPQLPLPVDQEENQAATSSLIPEGLLSLSPEVKVVDVALPYLPDILDFTVTAARDTCDLEYHAALFSRDLESVRLRGPVSLSSLSRLSASSAQPTLEPPPMVPEATVTIAVSERIGQGVIWNAFRGELGPTREPVVVKICRLGPSELDKDRHRHVNGELAVYARLADVEVVPRIHSVWTGAAHFGWVYVGDERVAQEEVVWAVVMDDAGRPATIAEILGPLRSEILAAYESLHGHGILQNEIEPDNWRVDRNGRIRLIDFSHVSLLSAGSDDSREE</sequence>
<dbReference type="SUPFAM" id="SSF56112">
    <property type="entry name" value="Protein kinase-like (PK-like)"/>
    <property type="match status" value="1"/>
</dbReference>
<dbReference type="Gene3D" id="1.10.510.10">
    <property type="entry name" value="Transferase(Phosphotransferase) domain 1"/>
    <property type="match status" value="1"/>
</dbReference>
<proteinExistence type="predicted"/>
<gene>
    <name evidence="3" type="ORF">EHS24_001877</name>
</gene>
<protein>
    <recommendedName>
        <fullName evidence="2">Protein kinase domain-containing protein</fullName>
    </recommendedName>
</protein>
<dbReference type="GO" id="GO:0005524">
    <property type="term" value="F:ATP binding"/>
    <property type="evidence" value="ECO:0007669"/>
    <property type="project" value="InterPro"/>
</dbReference>
<reference evidence="3 4" key="1">
    <citation type="submission" date="2018-11" db="EMBL/GenBank/DDBJ databases">
        <title>Genome sequence of Apiotrichum porosum DSM 27194.</title>
        <authorList>
            <person name="Aliyu H."/>
            <person name="Gorte O."/>
            <person name="Ochsenreither K."/>
        </authorList>
    </citation>
    <scope>NUCLEOTIDE SEQUENCE [LARGE SCALE GENOMIC DNA]</scope>
    <source>
        <strain evidence="3 4">DSM 27194</strain>
    </source>
</reference>
<feature type="domain" description="Protein kinase" evidence="2">
    <location>
        <begin position="412"/>
        <end position="579"/>
    </location>
</feature>
<dbReference type="GO" id="GO:0004672">
    <property type="term" value="F:protein kinase activity"/>
    <property type="evidence" value="ECO:0007669"/>
    <property type="project" value="InterPro"/>
</dbReference>
<evidence type="ECO:0000256" key="1">
    <source>
        <dbReference type="SAM" id="MobiDB-lite"/>
    </source>
</evidence>
<dbReference type="Gene3D" id="3.30.200.20">
    <property type="entry name" value="Phosphorylase Kinase, domain 1"/>
    <property type="match status" value="1"/>
</dbReference>
<accession>A0A427XJL8</accession>
<keyword evidence="4" id="KW-1185">Reference proteome</keyword>
<dbReference type="OrthoDB" id="2687876at2759"/>
<dbReference type="PROSITE" id="PS50011">
    <property type="entry name" value="PROTEIN_KINASE_DOM"/>
    <property type="match status" value="1"/>
</dbReference>
<name>A0A427XJL8_9TREE</name>
<comment type="caution">
    <text evidence="3">The sequence shown here is derived from an EMBL/GenBank/DDBJ whole genome shotgun (WGS) entry which is preliminary data.</text>
</comment>
<feature type="region of interest" description="Disordered" evidence="1">
    <location>
        <begin position="297"/>
        <end position="316"/>
    </location>
</feature>
<dbReference type="RefSeq" id="XP_028474101.1">
    <property type="nucleotide sequence ID" value="XM_028617638.1"/>
</dbReference>
<dbReference type="EMBL" id="RSCE01000011">
    <property type="protein sequence ID" value="RSH78954.1"/>
    <property type="molecule type" value="Genomic_DNA"/>
</dbReference>
<dbReference type="GeneID" id="39586420"/>
<dbReference type="AlphaFoldDB" id="A0A427XJL8"/>
<dbReference type="Proteomes" id="UP000279236">
    <property type="component" value="Unassembled WGS sequence"/>
</dbReference>
<organism evidence="3 4">
    <name type="scientific">Apiotrichum porosum</name>
    <dbReference type="NCBI Taxonomy" id="105984"/>
    <lineage>
        <taxon>Eukaryota</taxon>
        <taxon>Fungi</taxon>
        <taxon>Dikarya</taxon>
        <taxon>Basidiomycota</taxon>
        <taxon>Agaricomycotina</taxon>
        <taxon>Tremellomycetes</taxon>
        <taxon>Trichosporonales</taxon>
        <taxon>Trichosporonaceae</taxon>
        <taxon>Apiotrichum</taxon>
    </lineage>
</organism>
<evidence type="ECO:0000313" key="4">
    <source>
        <dbReference type="Proteomes" id="UP000279236"/>
    </source>
</evidence>
<evidence type="ECO:0000313" key="3">
    <source>
        <dbReference type="EMBL" id="RSH78954.1"/>
    </source>
</evidence>